<evidence type="ECO:0000256" key="1">
    <source>
        <dbReference type="SAM" id="MobiDB-lite"/>
    </source>
</evidence>
<evidence type="ECO:0000313" key="3">
    <source>
        <dbReference type="Proteomes" id="UP000645828"/>
    </source>
</evidence>
<comment type="caution">
    <text evidence="2">The sequence shown here is derived from an EMBL/GenBank/DDBJ whole genome shotgun (WGS) entry which is preliminary data.</text>
</comment>
<proteinExistence type="predicted"/>
<keyword evidence="3" id="KW-1185">Reference proteome</keyword>
<dbReference type="EMBL" id="CAJHUB010000754">
    <property type="protein sequence ID" value="CAD7681997.1"/>
    <property type="molecule type" value="Genomic_DNA"/>
</dbReference>
<feature type="compositionally biased region" description="Low complexity" evidence="1">
    <location>
        <begin position="54"/>
        <end position="63"/>
    </location>
</feature>
<reference evidence="2" key="1">
    <citation type="submission" date="2020-12" db="EMBL/GenBank/DDBJ databases">
        <authorList>
            <consortium name="Molecular Ecology Group"/>
        </authorList>
    </citation>
    <scope>NUCLEOTIDE SEQUENCE</scope>
    <source>
        <strain evidence="2">TBG_1078</strain>
    </source>
</reference>
<gene>
    <name evidence="2" type="ORF">NYPRO_LOCUS14789</name>
</gene>
<dbReference type="Proteomes" id="UP000645828">
    <property type="component" value="Unassembled WGS sequence"/>
</dbReference>
<feature type="region of interest" description="Disordered" evidence="1">
    <location>
        <begin position="1"/>
        <end position="63"/>
    </location>
</feature>
<organism evidence="2 3">
    <name type="scientific">Nyctereutes procyonoides</name>
    <name type="common">Raccoon dog</name>
    <name type="synonym">Canis procyonoides</name>
    <dbReference type="NCBI Taxonomy" id="34880"/>
    <lineage>
        <taxon>Eukaryota</taxon>
        <taxon>Metazoa</taxon>
        <taxon>Chordata</taxon>
        <taxon>Craniata</taxon>
        <taxon>Vertebrata</taxon>
        <taxon>Euteleostomi</taxon>
        <taxon>Mammalia</taxon>
        <taxon>Eutheria</taxon>
        <taxon>Laurasiatheria</taxon>
        <taxon>Carnivora</taxon>
        <taxon>Caniformia</taxon>
        <taxon>Canidae</taxon>
        <taxon>Nyctereutes</taxon>
    </lineage>
</organism>
<accession>A0A811YWT7</accession>
<sequence length="63" mass="6095">MDNFGRGGNFSGRGGFGGSPGGGGFGGSGVGSNGFGNDGGYGRRRPGYYGGSRGLRSGATGLW</sequence>
<dbReference type="AlphaFoldDB" id="A0A811YWT7"/>
<evidence type="ECO:0000313" key="2">
    <source>
        <dbReference type="EMBL" id="CAD7681997.1"/>
    </source>
</evidence>
<feature type="compositionally biased region" description="Gly residues" evidence="1">
    <location>
        <begin position="1"/>
        <end position="40"/>
    </location>
</feature>
<protein>
    <submittedName>
        <fullName evidence="2">(raccoon dog) hypothetical protein</fullName>
    </submittedName>
</protein>
<name>A0A811YWT7_NYCPR</name>